<name>A0A381YTB1_9ZZZZ</name>
<dbReference type="FunFam" id="3.30.230.40:FF:000001">
    <property type="entry name" value="Imidazoleglycerol-phosphate dehydratase HisB"/>
    <property type="match status" value="1"/>
</dbReference>
<evidence type="ECO:0000256" key="2">
    <source>
        <dbReference type="ARBA" id="ARBA00016664"/>
    </source>
</evidence>
<proteinExistence type="inferred from homology"/>
<accession>A0A381YTB1</accession>
<keyword evidence="5" id="KW-0456">Lyase</keyword>
<dbReference type="CDD" id="cd07914">
    <property type="entry name" value="IGPD"/>
    <property type="match status" value="1"/>
</dbReference>
<dbReference type="EMBL" id="UINC01018996">
    <property type="protein sequence ID" value="SVA80200.1"/>
    <property type="molecule type" value="Genomic_DNA"/>
</dbReference>
<comment type="pathway">
    <text evidence="1">Amino-acid biosynthesis; L-histidine biosynthesis; L-histidine from 5-phospho-alpha-D-ribose 1-diphosphate: step 6/9.</text>
</comment>
<protein>
    <recommendedName>
        <fullName evidence="2">Imidazoleglycerol-phosphate dehydratase</fullName>
    </recommendedName>
</protein>
<reference evidence="6" key="1">
    <citation type="submission" date="2018-05" db="EMBL/GenBank/DDBJ databases">
        <authorList>
            <person name="Lanie J.A."/>
            <person name="Ng W.-L."/>
            <person name="Kazmierczak K.M."/>
            <person name="Andrzejewski T.M."/>
            <person name="Davidsen T.M."/>
            <person name="Wayne K.J."/>
            <person name="Tettelin H."/>
            <person name="Glass J.I."/>
            <person name="Rusch D."/>
            <person name="Podicherti R."/>
            <person name="Tsui H.-C.T."/>
            <person name="Winkler M.E."/>
        </authorList>
    </citation>
    <scope>NUCLEOTIDE SEQUENCE</scope>
</reference>
<dbReference type="PANTHER" id="PTHR23133:SF2">
    <property type="entry name" value="IMIDAZOLEGLYCEROL-PHOSPHATE DEHYDRATASE"/>
    <property type="match status" value="1"/>
</dbReference>
<evidence type="ECO:0000256" key="1">
    <source>
        <dbReference type="ARBA" id="ARBA00005047"/>
    </source>
</evidence>
<dbReference type="GO" id="GO:0004424">
    <property type="term" value="F:imidazoleglycerol-phosphate dehydratase activity"/>
    <property type="evidence" value="ECO:0007669"/>
    <property type="project" value="InterPro"/>
</dbReference>
<keyword evidence="3" id="KW-0028">Amino-acid biosynthesis</keyword>
<dbReference type="GO" id="GO:0000105">
    <property type="term" value="P:L-histidine biosynthetic process"/>
    <property type="evidence" value="ECO:0007669"/>
    <property type="project" value="UniProtKB-UniPathway"/>
</dbReference>
<dbReference type="HAMAP" id="MF_00076">
    <property type="entry name" value="HisB"/>
    <property type="match status" value="1"/>
</dbReference>
<dbReference type="NCBIfam" id="NF002114">
    <property type="entry name" value="PRK00951.2-4"/>
    <property type="match status" value="1"/>
</dbReference>
<dbReference type="InterPro" id="IPR020568">
    <property type="entry name" value="Ribosomal_Su5_D2-typ_SF"/>
</dbReference>
<sequence>MRKGTVTRNTKETEIVCSVNLDGIGISNISTGVGFFDHMLELLCHHSLIDIDMVVKGDTHVDLHHTVEDAGYALAQSIIIALGNKEGIRRYGFFYIPMDECLSRCVLDFSGRPELVWNVKLGLKKIGEMDTELFQEFFKAFANEAKCNLHIENLYGKNNHHIIESCYKAFAKSLRLSIEIDDKAKNIIPSSKGVL</sequence>
<dbReference type="NCBIfam" id="NF002109">
    <property type="entry name" value="PRK00951.1-5"/>
    <property type="match status" value="1"/>
</dbReference>
<organism evidence="6">
    <name type="scientific">marine metagenome</name>
    <dbReference type="NCBI Taxonomy" id="408172"/>
    <lineage>
        <taxon>unclassified sequences</taxon>
        <taxon>metagenomes</taxon>
        <taxon>ecological metagenomes</taxon>
    </lineage>
</organism>
<dbReference type="NCBIfam" id="NF002111">
    <property type="entry name" value="PRK00951.2-1"/>
    <property type="match status" value="1"/>
</dbReference>
<dbReference type="FunFam" id="3.30.230.40:FF:000003">
    <property type="entry name" value="Imidazoleglycerol-phosphate dehydratase HisB"/>
    <property type="match status" value="1"/>
</dbReference>
<dbReference type="InterPro" id="IPR020565">
    <property type="entry name" value="ImidazoleglycerP_deHydtase_CS"/>
</dbReference>
<dbReference type="InterPro" id="IPR038494">
    <property type="entry name" value="IGPD_sf"/>
</dbReference>
<evidence type="ECO:0000313" key="6">
    <source>
        <dbReference type="EMBL" id="SVA80200.1"/>
    </source>
</evidence>
<dbReference type="PROSITE" id="PS00955">
    <property type="entry name" value="IGP_DEHYDRATASE_2"/>
    <property type="match status" value="1"/>
</dbReference>
<dbReference type="InterPro" id="IPR000807">
    <property type="entry name" value="ImidazoleglycerolP_deHydtase"/>
</dbReference>
<evidence type="ECO:0000256" key="5">
    <source>
        <dbReference type="ARBA" id="ARBA00023239"/>
    </source>
</evidence>
<dbReference type="SUPFAM" id="SSF54211">
    <property type="entry name" value="Ribosomal protein S5 domain 2-like"/>
    <property type="match status" value="2"/>
</dbReference>
<keyword evidence="4" id="KW-0368">Histidine biosynthesis</keyword>
<dbReference type="PANTHER" id="PTHR23133">
    <property type="entry name" value="IMIDAZOLEGLYCEROL-PHOSPHATE DEHYDRATASE HIS7"/>
    <property type="match status" value="1"/>
</dbReference>
<dbReference type="Gene3D" id="3.30.230.40">
    <property type="entry name" value="Imidazole glycerol phosphate dehydratase, domain 1"/>
    <property type="match status" value="2"/>
</dbReference>
<evidence type="ECO:0000256" key="4">
    <source>
        <dbReference type="ARBA" id="ARBA00023102"/>
    </source>
</evidence>
<evidence type="ECO:0000256" key="3">
    <source>
        <dbReference type="ARBA" id="ARBA00022605"/>
    </source>
</evidence>
<gene>
    <name evidence="6" type="ORF">METZ01_LOCUS133054</name>
</gene>
<dbReference type="Pfam" id="PF00475">
    <property type="entry name" value="IGPD"/>
    <property type="match status" value="1"/>
</dbReference>
<dbReference type="UniPathway" id="UPA00031">
    <property type="reaction ID" value="UER00011"/>
</dbReference>
<dbReference type="AlphaFoldDB" id="A0A381YTB1"/>